<evidence type="ECO:0000313" key="2">
    <source>
        <dbReference type="Proteomes" id="UP001157502"/>
    </source>
</evidence>
<proteinExistence type="predicted"/>
<evidence type="ECO:0000313" key="1">
    <source>
        <dbReference type="EMBL" id="KAJ8010345.1"/>
    </source>
</evidence>
<organism evidence="1 2">
    <name type="scientific">Dallia pectoralis</name>
    <name type="common">Alaska blackfish</name>
    <dbReference type="NCBI Taxonomy" id="75939"/>
    <lineage>
        <taxon>Eukaryota</taxon>
        <taxon>Metazoa</taxon>
        <taxon>Chordata</taxon>
        <taxon>Craniata</taxon>
        <taxon>Vertebrata</taxon>
        <taxon>Euteleostomi</taxon>
        <taxon>Actinopterygii</taxon>
        <taxon>Neopterygii</taxon>
        <taxon>Teleostei</taxon>
        <taxon>Protacanthopterygii</taxon>
        <taxon>Esociformes</taxon>
        <taxon>Umbridae</taxon>
        <taxon>Dallia</taxon>
    </lineage>
</organism>
<dbReference type="EMBL" id="CM055733">
    <property type="protein sequence ID" value="KAJ8010345.1"/>
    <property type="molecule type" value="Genomic_DNA"/>
</dbReference>
<gene>
    <name evidence="1" type="ORF">DPEC_G00074100</name>
</gene>
<dbReference type="Proteomes" id="UP001157502">
    <property type="component" value="Chromosome 6"/>
</dbReference>
<protein>
    <submittedName>
        <fullName evidence="1">Uncharacterized protein</fullName>
    </submittedName>
</protein>
<sequence length="122" mass="13030">MGEVILSGVVATFPLQGEVQSPPKMGVDYTPHVLSSVPPCLGSLVMGGGQGARRQPLGSALRERSLGLLTQWHYLSSSLNYCSGEHFLSLREHFLSLAQQHKLSAFQASSDTLSSCSSPDTL</sequence>
<keyword evidence="2" id="KW-1185">Reference proteome</keyword>
<reference evidence="1" key="1">
    <citation type="submission" date="2021-05" db="EMBL/GenBank/DDBJ databases">
        <authorList>
            <person name="Pan Q."/>
            <person name="Jouanno E."/>
            <person name="Zahm M."/>
            <person name="Klopp C."/>
            <person name="Cabau C."/>
            <person name="Louis A."/>
            <person name="Berthelot C."/>
            <person name="Parey E."/>
            <person name="Roest Crollius H."/>
            <person name="Montfort J."/>
            <person name="Robinson-Rechavi M."/>
            <person name="Bouchez O."/>
            <person name="Lampietro C."/>
            <person name="Lopez Roques C."/>
            <person name="Donnadieu C."/>
            <person name="Postlethwait J."/>
            <person name="Bobe J."/>
            <person name="Dillon D."/>
            <person name="Chandos A."/>
            <person name="von Hippel F."/>
            <person name="Guiguen Y."/>
        </authorList>
    </citation>
    <scope>NUCLEOTIDE SEQUENCE</scope>
    <source>
        <strain evidence="1">YG-Jan2019</strain>
    </source>
</reference>
<accession>A0ACC2H3R8</accession>
<comment type="caution">
    <text evidence="1">The sequence shown here is derived from an EMBL/GenBank/DDBJ whole genome shotgun (WGS) entry which is preliminary data.</text>
</comment>
<name>A0ACC2H3R8_DALPE</name>